<dbReference type="SUPFAM" id="SSF117916">
    <property type="entry name" value="Fe-S cluster assembly (FSCA) domain-like"/>
    <property type="match status" value="1"/>
</dbReference>
<dbReference type="PANTHER" id="PTHR11178">
    <property type="entry name" value="IRON-SULFUR CLUSTER SCAFFOLD PROTEIN NFU-RELATED"/>
    <property type="match status" value="1"/>
</dbReference>
<dbReference type="OrthoDB" id="9796965at2"/>
<gene>
    <name evidence="3" type="ORF">SAMN05421823_108118</name>
</gene>
<dbReference type="InterPro" id="IPR035433">
    <property type="entry name" value="NFU1-like"/>
</dbReference>
<dbReference type="SMART" id="SM00932">
    <property type="entry name" value="Nfu_N"/>
    <property type="match status" value="1"/>
</dbReference>
<comment type="similarity">
    <text evidence="1">Belongs to the NifU family.</text>
</comment>
<evidence type="ECO:0000313" key="3">
    <source>
        <dbReference type="EMBL" id="SDL78994.1"/>
    </source>
</evidence>
<dbReference type="EMBL" id="FNFO01000008">
    <property type="protein sequence ID" value="SDL78994.1"/>
    <property type="molecule type" value="Genomic_DNA"/>
</dbReference>
<dbReference type="Proteomes" id="UP000198510">
    <property type="component" value="Unassembled WGS sequence"/>
</dbReference>
<dbReference type="InterPro" id="IPR001075">
    <property type="entry name" value="NIF_FeS_clus_asmbl_NifU_C"/>
</dbReference>
<dbReference type="SUPFAM" id="SSF110836">
    <property type="entry name" value="Hypothetical protein SAV1430"/>
    <property type="match status" value="1"/>
</dbReference>
<dbReference type="Pfam" id="PF08712">
    <property type="entry name" value="Nfu_N"/>
    <property type="match status" value="1"/>
</dbReference>
<evidence type="ECO:0000256" key="1">
    <source>
        <dbReference type="ARBA" id="ARBA00006420"/>
    </source>
</evidence>
<reference evidence="3 4" key="1">
    <citation type="submission" date="2016-10" db="EMBL/GenBank/DDBJ databases">
        <authorList>
            <person name="de Groot N.N."/>
        </authorList>
    </citation>
    <scope>NUCLEOTIDE SEQUENCE [LARGE SCALE GENOMIC DNA]</scope>
    <source>
        <strain evidence="3 4">DSM 25186</strain>
    </source>
</reference>
<dbReference type="GO" id="GO:0016226">
    <property type="term" value="P:iron-sulfur cluster assembly"/>
    <property type="evidence" value="ECO:0007669"/>
    <property type="project" value="InterPro"/>
</dbReference>
<name>A0A1G9MY02_9BACT</name>
<dbReference type="GO" id="GO:0051536">
    <property type="term" value="F:iron-sulfur cluster binding"/>
    <property type="evidence" value="ECO:0007669"/>
    <property type="project" value="InterPro"/>
</dbReference>
<proteinExistence type="inferred from homology"/>
<dbReference type="InterPro" id="IPR014824">
    <property type="entry name" value="Nfu/NifU_N"/>
</dbReference>
<dbReference type="PIRSF" id="PIRSF036773">
    <property type="entry name" value="HIRIP5"/>
    <property type="match status" value="1"/>
</dbReference>
<accession>A0A1G9MY02</accession>
<evidence type="ECO:0000313" key="4">
    <source>
        <dbReference type="Proteomes" id="UP000198510"/>
    </source>
</evidence>
<dbReference type="STRING" id="1075417.SAMN05421823_108118"/>
<dbReference type="Pfam" id="PF01106">
    <property type="entry name" value="NifU"/>
    <property type="match status" value="1"/>
</dbReference>
<feature type="domain" description="Scaffold protein Nfu/NifU N-terminal" evidence="2">
    <location>
        <begin position="10"/>
        <end position="97"/>
    </location>
</feature>
<dbReference type="PANTHER" id="PTHR11178:SF1">
    <property type="entry name" value="NFU1 IRON-SULFUR CLUSTER SCAFFOLD HOMOLOG, MITOCHONDRIAL"/>
    <property type="match status" value="1"/>
</dbReference>
<dbReference type="AlphaFoldDB" id="A0A1G9MY02"/>
<dbReference type="GO" id="GO:0005506">
    <property type="term" value="F:iron ion binding"/>
    <property type="evidence" value="ECO:0007669"/>
    <property type="project" value="InterPro"/>
</dbReference>
<dbReference type="InterPro" id="IPR034904">
    <property type="entry name" value="FSCA_dom_sf"/>
</dbReference>
<protein>
    <submittedName>
        <fullName evidence="3">Fe-S cluster biogenesis protein NfuA, 4Fe-4S-binding domain</fullName>
    </submittedName>
</protein>
<dbReference type="Gene3D" id="3.30.300.130">
    <property type="entry name" value="Fe-S cluster assembly (FSCA)"/>
    <property type="match status" value="1"/>
</dbReference>
<organism evidence="3 4">
    <name type="scientific">Catalinimonas alkaloidigena</name>
    <dbReference type="NCBI Taxonomy" id="1075417"/>
    <lineage>
        <taxon>Bacteria</taxon>
        <taxon>Pseudomonadati</taxon>
        <taxon>Bacteroidota</taxon>
        <taxon>Cytophagia</taxon>
        <taxon>Cytophagales</taxon>
        <taxon>Catalimonadaceae</taxon>
        <taxon>Catalinimonas</taxon>
    </lineage>
</organism>
<dbReference type="Gene3D" id="3.30.1370.70">
    <property type="entry name" value="Scaffold protein Nfu/NifU, N-terminal domain"/>
    <property type="match status" value="1"/>
</dbReference>
<sequence>MNPTKRYINLYTEANPNPNSLKFVVNIMLVPDGTDYDFPTAASAAASPLAQQLFALPYVERVFFMSNFVTVTKSEQVDWEEVKEELKRIIKSYLEEDRPVVTQPLQEAENAYREEDAETVQLIKGALEEYVRPAVESDGGAISFRSYHEGVVTVELRGACSGCPSSTMTLKSGIENLLKQMVPGVKEVIAEGV</sequence>
<dbReference type="InterPro" id="IPR036498">
    <property type="entry name" value="Nfu/NifU_N_sf"/>
</dbReference>
<keyword evidence="4" id="KW-1185">Reference proteome</keyword>
<evidence type="ECO:0000259" key="2">
    <source>
        <dbReference type="SMART" id="SM00932"/>
    </source>
</evidence>
<dbReference type="RefSeq" id="WP_089684971.1">
    <property type="nucleotide sequence ID" value="NZ_FNFO01000008.1"/>
</dbReference>